<comment type="caution">
    <text evidence="4">The sequence shown here is derived from an EMBL/GenBank/DDBJ whole genome shotgun (WGS) entry which is preliminary data.</text>
</comment>
<feature type="domain" description="N-acetyltransferase" evidence="3">
    <location>
        <begin position="10"/>
        <end position="154"/>
    </location>
</feature>
<keyword evidence="2" id="KW-0012">Acyltransferase</keyword>
<proteinExistence type="predicted"/>
<protein>
    <submittedName>
        <fullName evidence="4">N-acetyltransferase</fullName>
    </submittedName>
</protein>
<dbReference type="CDD" id="cd04301">
    <property type="entry name" value="NAT_SF"/>
    <property type="match status" value="1"/>
</dbReference>
<evidence type="ECO:0000313" key="5">
    <source>
        <dbReference type="Proteomes" id="UP000642819"/>
    </source>
</evidence>
<dbReference type="PANTHER" id="PTHR43877:SF5">
    <property type="entry name" value="BLL8307 PROTEIN"/>
    <property type="match status" value="1"/>
</dbReference>
<accession>A0ABQ3GB79</accession>
<dbReference type="SUPFAM" id="SSF55729">
    <property type="entry name" value="Acyl-CoA N-acyltransferases (Nat)"/>
    <property type="match status" value="1"/>
</dbReference>
<evidence type="ECO:0000313" key="4">
    <source>
        <dbReference type="EMBL" id="GHD00317.1"/>
    </source>
</evidence>
<keyword evidence="1" id="KW-0808">Transferase</keyword>
<dbReference type="Gene3D" id="3.40.630.30">
    <property type="match status" value="1"/>
</dbReference>
<organism evidence="4 5">
    <name type="scientific">Zhihengliuella salsuginis</name>
    <dbReference type="NCBI Taxonomy" id="578222"/>
    <lineage>
        <taxon>Bacteria</taxon>
        <taxon>Bacillati</taxon>
        <taxon>Actinomycetota</taxon>
        <taxon>Actinomycetes</taxon>
        <taxon>Micrococcales</taxon>
        <taxon>Micrococcaceae</taxon>
        <taxon>Zhihengliuella</taxon>
    </lineage>
</organism>
<sequence length="169" mass="18289">MNQKILRADFDDPRLEEFLAEHLADMMATSPPESVHALDLDGLRRPSVRLWVLHDGGELAAAGALSSVGEGHEELKSMRTRARFRGRGLARRMLQHLVADAASRGVARLSLETGVEDYFAAARAFYAMEGFELCDPFGVYAPDPNSVFMTRELAVGSFAAADPAAAPAG</sequence>
<evidence type="ECO:0000256" key="2">
    <source>
        <dbReference type="ARBA" id="ARBA00023315"/>
    </source>
</evidence>
<evidence type="ECO:0000256" key="1">
    <source>
        <dbReference type="ARBA" id="ARBA00022679"/>
    </source>
</evidence>
<reference evidence="5" key="1">
    <citation type="journal article" date="2019" name="Int. J. Syst. Evol. Microbiol.">
        <title>The Global Catalogue of Microorganisms (GCM) 10K type strain sequencing project: providing services to taxonomists for standard genome sequencing and annotation.</title>
        <authorList>
            <consortium name="The Broad Institute Genomics Platform"/>
            <consortium name="The Broad Institute Genome Sequencing Center for Infectious Disease"/>
            <person name="Wu L."/>
            <person name="Ma J."/>
        </authorList>
    </citation>
    <scope>NUCLEOTIDE SEQUENCE [LARGE SCALE GENOMIC DNA]</scope>
    <source>
        <strain evidence="5">KCTC 19466</strain>
    </source>
</reference>
<name>A0ABQ3GB79_9MICC</name>
<evidence type="ECO:0000259" key="3">
    <source>
        <dbReference type="PROSITE" id="PS51186"/>
    </source>
</evidence>
<dbReference type="Pfam" id="PF00583">
    <property type="entry name" value="Acetyltransf_1"/>
    <property type="match status" value="1"/>
</dbReference>
<dbReference type="RefSeq" id="WP_229790872.1">
    <property type="nucleotide sequence ID" value="NZ_BMXK01000001.1"/>
</dbReference>
<dbReference type="Proteomes" id="UP000642819">
    <property type="component" value="Unassembled WGS sequence"/>
</dbReference>
<dbReference type="PANTHER" id="PTHR43877">
    <property type="entry name" value="AMINOALKYLPHOSPHONATE N-ACETYLTRANSFERASE-RELATED-RELATED"/>
    <property type="match status" value="1"/>
</dbReference>
<dbReference type="InterPro" id="IPR000182">
    <property type="entry name" value="GNAT_dom"/>
</dbReference>
<dbReference type="InterPro" id="IPR016181">
    <property type="entry name" value="Acyl_CoA_acyltransferase"/>
</dbReference>
<dbReference type="InterPro" id="IPR050832">
    <property type="entry name" value="Bact_Acetyltransf"/>
</dbReference>
<keyword evidence="5" id="KW-1185">Reference proteome</keyword>
<gene>
    <name evidence="4" type="primary">ysnE</name>
    <name evidence="4" type="ORF">GCM10008096_03470</name>
</gene>
<dbReference type="EMBL" id="BMXK01000001">
    <property type="protein sequence ID" value="GHD00317.1"/>
    <property type="molecule type" value="Genomic_DNA"/>
</dbReference>
<dbReference type="PROSITE" id="PS51186">
    <property type="entry name" value="GNAT"/>
    <property type="match status" value="1"/>
</dbReference>